<dbReference type="EMBL" id="LVJZ01000003">
    <property type="protein sequence ID" value="ODB96148.1"/>
    <property type="molecule type" value="Genomic_DNA"/>
</dbReference>
<dbReference type="AlphaFoldDB" id="A0A1E2UN14"/>
<feature type="transmembrane region" description="Helical" evidence="7">
    <location>
        <begin position="210"/>
        <end position="233"/>
    </location>
</feature>
<feature type="transmembrane region" description="Helical" evidence="7">
    <location>
        <begin position="69"/>
        <end position="93"/>
    </location>
</feature>
<feature type="region of interest" description="Disordered" evidence="6">
    <location>
        <begin position="1"/>
        <end position="22"/>
    </location>
</feature>
<comment type="subcellular location">
    <subcellularLocation>
        <location evidence="1">Cell membrane</location>
        <topology evidence="1">Multi-pass membrane protein</topology>
    </subcellularLocation>
</comment>
<gene>
    <name evidence="8" type="ORF">A3196_04845</name>
</gene>
<feature type="transmembrane region" description="Helical" evidence="7">
    <location>
        <begin position="374"/>
        <end position="393"/>
    </location>
</feature>
<dbReference type="InterPro" id="IPR050833">
    <property type="entry name" value="Poly_Biosynth_Transport"/>
</dbReference>
<evidence type="ECO:0000313" key="9">
    <source>
        <dbReference type="Proteomes" id="UP000094849"/>
    </source>
</evidence>
<feature type="transmembrane region" description="Helical" evidence="7">
    <location>
        <begin position="405"/>
        <end position="427"/>
    </location>
</feature>
<comment type="caution">
    <text evidence="8">The sequence shown here is derived from an EMBL/GenBank/DDBJ whole genome shotgun (WGS) entry which is preliminary data.</text>
</comment>
<dbReference type="OrthoDB" id="9812647at2"/>
<dbReference type="CDD" id="cd13128">
    <property type="entry name" value="MATE_Wzx_like"/>
    <property type="match status" value="1"/>
</dbReference>
<dbReference type="Proteomes" id="UP000094849">
    <property type="component" value="Unassembled WGS sequence"/>
</dbReference>
<evidence type="ECO:0000256" key="5">
    <source>
        <dbReference type="ARBA" id="ARBA00023136"/>
    </source>
</evidence>
<dbReference type="GO" id="GO:0005886">
    <property type="term" value="C:plasma membrane"/>
    <property type="evidence" value="ECO:0007669"/>
    <property type="project" value="UniProtKB-SubCell"/>
</dbReference>
<reference evidence="8 9" key="1">
    <citation type="submission" date="2016-03" db="EMBL/GenBank/DDBJ databases">
        <title>Chemosynthetic sulphur-oxidizing symbionts of marine invertebrate animals are capable of nitrogen fixation.</title>
        <authorList>
            <person name="Petersen J.M."/>
            <person name="Kemper A."/>
            <person name="Gruber-Vodicka H."/>
            <person name="Cardini U."/>
            <person name="Geest Mvander."/>
            <person name="Kleiner M."/>
            <person name="Bulgheresi S."/>
            <person name="Fussmann M."/>
            <person name="Herbold C."/>
            <person name="Seah B.K.B."/>
            <person name="Antony C.Paul."/>
            <person name="Liu D."/>
            <person name="Belitz A."/>
            <person name="Weber M."/>
        </authorList>
    </citation>
    <scope>NUCLEOTIDE SEQUENCE [LARGE SCALE GENOMIC DNA]</scope>
    <source>
        <strain evidence="8">G_D</strain>
    </source>
</reference>
<feature type="transmembrane region" description="Helical" evidence="7">
    <location>
        <begin position="254"/>
        <end position="287"/>
    </location>
</feature>
<name>A0A1E2UN14_9GAMM</name>
<dbReference type="InterPro" id="IPR002797">
    <property type="entry name" value="Polysacc_synth"/>
</dbReference>
<dbReference type="STRING" id="1818881.A3196_04845"/>
<feature type="transmembrane region" description="Helical" evidence="7">
    <location>
        <begin position="459"/>
        <end position="477"/>
    </location>
</feature>
<evidence type="ECO:0008006" key="10">
    <source>
        <dbReference type="Google" id="ProtNLM"/>
    </source>
</evidence>
<evidence type="ECO:0000256" key="6">
    <source>
        <dbReference type="SAM" id="MobiDB-lite"/>
    </source>
</evidence>
<feature type="transmembrane region" description="Helical" evidence="7">
    <location>
        <begin position="185"/>
        <end position="204"/>
    </location>
</feature>
<dbReference type="RefSeq" id="WP_069015340.1">
    <property type="nucleotide sequence ID" value="NZ_LVJY01000003.1"/>
</dbReference>
<keyword evidence="3 7" id="KW-0812">Transmembrane</keyword>
<keyword evidence="4 7" id="KW-1133">Transmembrane helix</keyword>
<keyword evidence="5 7" id="KW-0472">Membrane</keyword>
<dbReference type="Pfam" id="PF01943">
    <property type="entry name" value="Polysacc_synt"/>
    <property type="match status" value="1"/>
</dbReference>
<feature type="transmembrane region" description="Helical" evidence="7">
    <location>
        <begin position="483"/>
        <end position="505"/>
    </location>
</feature>
<feature type="transmembrane region" description="Helical" evidence="7">
    <location>
        <begin position="105"/>
        <end position="133"/>
    </location>
</feature>
<protein>
    <recommendedName>
        <fullName evidence="10">Polysaccharide biosynthesis protein C-terminal domain-containing protein</fullName>
    </recommendedName>
</protein>
<feature type="transmembrane region" description="Helical" evidence="7">
    <location>
        <begin position="334"/>
        <end position="354"/>
    </location>
</feature>
<evidence type="ECO:0000256" key="7">
    <source>
        <dbReference type="SAM" id="Phobius"/>
    </source>
</evidence>
<accession>A0A1E2UN14</accession>
<keyword evidence="9" id="KW-1185">Reference proteome</keyword>
<evidence type="ECO:0000256" key="3">
    <source>
        <dbReference type="ARBA" id="ARBA00022692"/>
    </source>
</evidence>
<evidence type="ECO:0000256" key="4">
    <source>
        <dbReference type="ARBA" id="ARBA00022989"/>
    </source>
</evidence>
<evidence type="ECO:0000256" key="2">
    <source>
        <dbReference type="ARBA" id="ARBA00022475"/>
    </source>
</evidence>
<proteinExistence type="predicted"/>
<feature type="transmembrane region" description="Helical" evidence="7">
    <location>
        <begin position="35"/>
        <end position="57"/>
    </location>
</feature>
<feature type="transmembrane region" description="Helical" evidence="7">
    <location>
        <begin position="153"/>
        <end position="173"/>
    </location>
</feature>
<dbReference type="PANTHER" id="PTHR30250:SF26">
    <property type="entry name" value="PSMA PROTEIN"/>
    <property type="match status" value="1"/>
</dbReference>
<dbReference type="PANTHER" id="PTHR30250">
    <property type="entry name" value="PST FAMILY PREDICTED COLANIC ACID TRANSPORTER"/>
    <property type="match status" value="1"/>
</dbReference>
<sequence length="523" mass="57947">MVDEQISRGNEKIDKRPMNDRQKELTSGNRLAKNVIWNLLSVAVPFLVAIVTIPILIDEIGKERFGLLAISWMFVGYFSLFDFGLGRALTVLVAKCLGEEREADIPALTWTALTLMAILGVAGFIIILIISPWLVGTVLNVPAQLQDETLKAFYLLSASIPLVITTVGLRGVIAAYQRFDLLTAIRIPMGILTFLGPVAVLPFSNSLYPIVGVLVAGRLLATIAHLLLLFRIVPEVRQGYHYDKSQTRPLLGFGGWMTVSNMVVPLMVSMDRFVIGAVLTVTAVAFYTTPYEIVSRLLVIPVAVVSVLLPAQSTTLARGGIEDREHSARLFNKGLSYISIALFPLIILIIAFSYDGLNLWVGGEFAENGYLVMQWLAVGVFFYGLSLVPFNLVQSAGHPDWSAKLHLLELPLYLAALWWALSAYGILGAAVVWTLRAFVDALALYVMALLLIPECRTSIRRFMLSMGGAVMLFLLTAQLDGLLIKFLFSSLLLLLFGLFVWRLVLQQNERNWLLRMLHLRPAQ</sequence>
<evidence type="ECO:0000256" key="1">
    <source>
        <dbReference type="ARBA" id="ARBA00004651"/>
    </source>
</evidence>
<evidence type="ECO:0000313" key="8">
    <source>
        <dbReference type="EMBL" id="ODB96148.1"/>
    </source>
</evidence>
<keyword evidence="2" id="KW-1003">Cell membrane</keyword>
<organism evidence="8 9">
    <name type="scientific">Candidatus Thiodiazotropha endoloripes</name>
    <dbReference type="NCBI Taxonomy" id="1818881"/>
    <lineage>
        <taxon>Bacteria</taxon>
        <taxon>Pseudomonadati</taxon>
        <taxon>Pseudomonadota</taxon>
        <taxon>Gammaproteobacteria</taxon>
        <taxon>Chromatiales</taxon>
        <taxon>Sedimenticolaceae</taxon>
        <taxon>Candidatus Thiodiazotropha</taxon>
    </lineage>
</organism>
<feature type="transmembrane region" description="Helical" evidence="7">
    <location>
        <begin position="433"/>
        <end position="452"/>
    </location>
</feature>